<evidence type="ECO:0000256" key="4">
    <source>
        <dbReference type="ARBA" id="ARBA00022723"/>
    </source>
</evidence>
<evidence type="ECO:0000256" key="7">
    <source>
        <dbReference type="ARBA" id="ARBA00038093"/>
    </source>
</evidence>
<dbReference type="AlphaFoldDB" id="A0A158EZV3"/>
<comment type="similarity">
    <text evidence="7 8">Belongs to the PINc/VapC protein family.</text>
</comment>
<proteinExistence type="inferred from homology"/>
<accession>A0A158EZV3</accession>
<evidence type="ECO:0000256" key="1">
    <source>
        <dbReference type="ARBA" id="ARBA00001946"/>
    </source>
</evidence>
<keyword evidence="2 8" id="KW-1277">Toxin-antitoxin system</keyword>
<name>A0A158EZV3_CABCO</name>
<dbReference type="InterPro" id="IPR022907">
    <property type="entry name" value="VapC_family"/>
</dbReference>
<keyword evidence="8" id="KW-0800">Toxin</keyword>
<comment type="function">
    <text evidence="8">Toxic component of a toxin-antitoxin (TA) system. An RNase.</text>
</comment>
<protein>
    <recommendedName>
        <fullName evidence="8">Ribonuclease VapC</fullName>
        <shortName evidence="8">RNase VapC</shortName>
        <ecNumber evidence="8">3.1.-.-</ecNumber>
    </recommendedName>
    <alternativeName>
        <fullName evidence="8">Toxin VapC</fullName>
    </alternativeName>
</protein>
<dbReference type="GO" id="GO:0000287">
    <property type="term" value="F:magnesium ion binding"/>
    <property type="evidence" value="ECO:0007669"/>
    <property type="project" value="UniProtKB-UniRule"/>
</dbReference>
<gene>
    <name evidence="8" type="primary">vapC</name>
    <name evidence="10" type="ORF">AWB70_00399</name>
</gene>
<evidence type="ECO:0000256" key="6">
    <source>
        <dbReference type="ARBA" id="ARBA00022842"/>
    </source>
</evidence>
<dbReference type="GO" id="GO:0016787">
    <property type="term" value="F:hydrolase activity"/>
    <property type="evidence" value="ECO:0007669"/>
    <property type="project" value="UniProtKB-KW"/>
</dbReference>
<keyword evidence="11" id="KW-1185">Reference proteome</keyword>
<dbReference type="Gene3D" id="3.40.50.1010">
    <property type="entry name" value="5'-nuclease"/>
    <property type="match status" value="1"/>
</dbReference>
<dbReference type="InterPro" id="IPR002716">
    <property type="entry name" value="PIN_dom"/>
</dbReference>
<feature type="binding site" evidence="8">
    <location>
        <position position="104"/>
    </location>
    <ligand>
        <name>Mg(2+)</name>
        <dbReference type="ChEBI" id="CHEBI:18420"/>
    </ligand>
</feature>
<dbReference type="Proteomes" id="UP000054740">
    <property type="component" value="Unassembled WGS sequence"/>
</dbReference>
<feature type="binding site" evidence="8">
    <location>
        <position position="5"/>
    </location>
    <ligand>
        <name>Mg(2+)</name>
        <dbReference type="ChEBI" id="CHEBI:18420"/>
    </ligand>
</feature>
<keyword evidence="5 8" id="KW-0378">Hydrolase</keyword>
<dbReference type="RefSeq" id="WP_053567311.1">
    <property type="nucleotide sequence ID" value="NZ_FCNY02000001.1"/>
</dbReference>
<dbReference type="InterPro" id="IPR050556">
    <property type="entry name" value="Type_II_TA_system_RNase"/>
</dbReference>
<dbReference type="SUPFAM" id="SSF88723">
    <property type="entry name" value="PIN domain-like"/>
    <property type="match status" value="1"/>
</dbReference>
<evidence type="ECO:0000256" key="2">
    <source>
        <dbReference type="ARBA" id="ARBA00022649"/>
    </source>
</evidence>
<dbReference type="EMBL" id="FCNY02000001">
    <property type="protein sequence ID" value="SAL13042.1"/>
    <property type="molecule type" value="Genomic_DNA"/>
</dbReference>
<keyword evidence="6 8" id="KW-0460">Magnesium</keyword>
<evidence type="ECO:0000256" key="5">
    <source>
        <dbReference type="ARBA" id="ARBA00022801"/>
    </source>
</evidence>
<reference evidence="11" key="1">
    <citation type="submission" date="2016-01" db="EMBL/GenBank/DDBJ databases">
        <authorList>
            <person name="Peeters C."/>
        </authorList>
    </citation>
    <scope>NUCLEOTIDE SEQUENCE [LARGE SCALE GENOMIC DNA]</scope>
</reference>
<feature type="domain" description="PIN" evidence="9">
    <location>
        <begin position="2"/>
        <end position="127"/>
    </location>
</feature>
<sequence length="138" mass="15585">MYLADTNVISETRREERANNGVRAFFRRSRLEGETVHLSVVTVAELRRGVFRLRNKGDAKQAATIEAWTEGVFEAYAEKILLVNVEIGRLWGRLRVPHAEPALDKLIAATALVHNLTVVTRNEKDFKIAGVKTLNPFD</sequence>
<evidence type="ECO:0000313" key="11">
    <source>
        <dbReference type="Proteomes" id="UP000054740"/>
    </source>
</evidence>
<dbReference type="GO" id="GO:0090729">
    <property type="term" value="F:toxin activity"/>
    <property type="evidence" value="ECO:0007669"/>
    <property type="project" value="UniProtKB-KW"/>
</dbReference>
<evidence type="ECO:0000256" key="8">
    <source>
        <dbReference type="HAMAP-Rule" id="MF_00265"/>
    </source>
</evidence>
<dbReference type="InterPro" id="IPR029060">
    <property type="entry name" value="PIN-like_dom_sf"/>
</dbReference>
<dbReference type="GO" id="GO:0004540">
    <property type="term" value="F:RNA nuclease activity"/>
    <property type="evidence" value="ECO:0007669"/>
    <property type="project" value="InterPro"/>
</dbReference>
<dbReference type="Pfam" id="PF01850">
    <property type="entry name" value="PIN"/>
    <property type="match status" value="1"/>
</dbReference>
<keyword evidence="3 8" id="KW-0540">Nuclease</keyword>
<evidence type="ECO:0000313" key="10">
    <source>
        <dbReference type="EMBL" id="SAL13042.1"/>
    </source>
</evidence>
<keyword evidence="4 8" id="KW-0479">Metal-binding</keyword>
<comment type="cofactor">
    <cofactor evidence="1 8">
        <name>Mg(2+)</name>
        <dbReference type="ChEBI" id="CHEBI:18420"/>
    </cofactor>
</comment>
<dbReference type="PANTHER" id="PTHR33653">
    <property type="entry name" value="RIBONUCLEASE VAPC2"/>
    <property type="match status" value="1"/>
</dbReference>
<organism evidence="10 11">
    <name type="scientific">Caballeronia cordobensis</name>
    <name type="common">Burkholderia cordobensis</name>
    <dbReference type="NCBI Taxonomy" id="1353886"/>
    <lineage>
        <taxon>Bacteria</taxon>
        <taxon>Pseudomonadati</taxon>
        <taxon>Pseudomonadota</taxon>
        <taxon>Betaproteobacteria</taxon>
        <taxon>Burkholderiales</taxon>
        <taxon>Burkholderiaceae</taxon>
        <taxon>Caballeronia</taxon>
    </lineage>
</organism>
<evidence type="ECO:0000256" key="3">
    <source>
        <dbReference type="ARBA" id="ARBA00022722"/>
    </source>
</evidence>
<dbReference type="HAMAP" id="MF_00265">
    <property type="entry name" value="VapC_Nob1"/>
    <property type="match status" value="1"/>
</dbReference>
<dbReference type="CDD" id="cd18746">
    <property type="entry name" value="PIN_VapC4-5_FitB-like"/>
    <property type="match status" value="1"/>
</dbReference>
<dbReference type="PANTHER" id="PTHR33653:SF1">
    <property type="entry name" value="RIBONUCLEASE VAPC2"/>
    <property type="match status" value="1"/>
</dbReference>
<evidence type="ECO:0000259" key="9">
    <source>
        <dbReference type="Pfam" id="PF01850"/>
    </source>
</evidence>
<dbReference type="EC" id="3.1.-.-" evidence="8"/>